<comment type="subcellular location">
    <subcellularLocation>
        <location evidence="1">Endomembrane system</location>
        <topology evidence="1">Multi-pass membrane protein</topology>
    </subcellularLocation>
</comment>
<reference evidence="7" key="1">
    <citation type="submission" date="2021-03" db="EMBL/GenBank/DDBJ databases">
        <title>Genomic Encyclopedia of Type Strains, Phase IV (KMG-IV): sequencing the most valuable type-strain genomes for metagenomic binning, comparative biology and taxonomic classification.</title>
        <authorList>
            <person name="Goeker M."/>
        </authorList>
    </citation>
    <scope>NUCLEOTIDE SEQUENCE</scope>
    <source>
        <strain evidence="7">DSM 23564</strain>
    </source>
</reference>
<evidence type="ECO:0000256" key="1">
    <source>
        <dbReference type="ARBA" id="ARBA00004127"/>
    </source>
</evidence>
<feature type="transmembrane region" description="Helical" evidence="5">
    <location>
        <begin position="99"/>
        <end position="117"/>
    </location>
</feature>
<comment type="caution">
    <text evidence="7">The sequence shown here is derived from an EMBL/GenBank/DDBJ whole genome shotgun (WGS) entry which is preliminary data.</text>
</comment>
<sequence>MQSGTLPTPIARVGDGCTQLWLRTAPVRDRIRDRFAVDTRSLAAVRIALGLILLVDLIHRAPFIEMFYTDGGAYPFAAYELTYTQYNGLSIHALSGDVWFQQLLFVVAALFAVAFVLGYRTRLVGAISLVFLFSLHARNPALLNGGDRLLRVLLFVALVTPLGERWSVDALRRGSARRTVASFGTAALLVQPLVVFTANAIEKHAGDTWYTGEALRIAMANDVMTVYLGNVITDYPPVLTTLNYAWVTLLAGSIVFLLLPVGRIRMVAALAYIAAFLGMLTAMAVGLFPLALAASVLPFLPAVFWDTLSRYVPERWGDRLPDADDLGPLERPPIERRVIERYRDGQYDAVVSYGVAYGRSLLTVVGFCVLVWILVFGASDVSGHDVPDEIDYSQLDQQSWGLYAPDPSSSYSWYVPRVDLANGSSIDARTGGEVDLDRPPDASAEYDTFRHRKFMQAVRDSDGGSISQGYADWMCRQASENYGVDAEHVRVYRMIQSSPVDGEFDEEPSRQMVIEIGCADAAPG</sequence>
<feature type="transmembrane region" description="Helical" evidence="5">
    <location>
        <begin position="180"/>
        <end position="201"/>
    </location>
</feature>
<dbReference type="PANTHER" id="PTHR39535:SF2">
    <property type="entry name" value="HTTM DOMAIN-CONTAINING PROTEIN"/>
    <property type="match status" value="1"/>
</dbReference>
<evidence type="ECO:0000313" key="8">
    <source>
        <dbReference type="Proteomes" id="UP000823588"/>
    </source>
</evidence>
<feature type="transmembrane region" description="Helical" evidence="5">
    <location>
        <begin position="269"/>
        <end position="300"/>
    </location>
</feature>
<keyword evidence="2 5" id="KW-0812">Transmembrane</keyword>
<dbReference type="Pfam" id="PF05090">
    <property type="entry name" value="HTTM"/>
    <property type="match status" value="1"/>
</dbReference>
<evidence type="ECO:0000256" key="3">
    <source>
        <dbReference type="ARBA" id="ARBA00022989"/>
    </source>
</evidence>
<dbReference type="AlphaFoldDB" id="A0A8T4GDB2"/>
<dbReference type="SMART" id="SM00752">
    <property type="entry name" value="HTTM"/>
    <property type="match status" value="1"/>
</dbReference>
<keyword evidence="4 5" id="KW-0472">Membrane</keyword>
<accession>A0A8T4GDB2</accession>
<dbReference type="InterPro" id="IPR011020">
    <property type="entry name" value="HTTM-like"/>
</dbReference>
<feature type="transmembrane region" description="Helical" evidence="5">
    <location>
        <begin position="244"/>
        <end position="262"/>
    </location>
</feature>
<dbReference type="InterPro" id="IPR053934">
    <property type="entry name" value="HTTM_dom"/>
</dbReference>
<feature type="transmembrane region" description="Helical" evidence="5">
    <location>
        <begin position="41"/>
        <end position="59"/>
    </location>
</feature>
<dbReference type="InterPro" id="IPR052964">
    <property type="entry name" value="Sporulation_signal_mat"/>
</dbReference>
<name>A0A8T4GDB2_9EURY</name>
<dbReference type="EMBL" id="JAGGKQ010000004">
    <property type="protein sequence ID" value="MBP1921747.1"/>
    <property type="molecule type" value="Genomic_DNA"/>
</dbReference>
<evidence type="ECO:0000256" key="5">
    <source>
        <dbReference type="SAM" id="Phobius"/>
    </source>
</evidence>
<dbReference type="Proteomes" id="UP000823588">
    <property type="component" value="Unassembled WGS sequence"/>
</dbReference>
<protein>
    <recommendedName>
        <fullName evidence="6">HTTM-like domain-containing protein</fullName>
    </recommendedName>
</protein>
<keyword evidence="3 5" id="KW-1133">Transmembrane helix</keyword>
<feature type="transmembrane region" description="Helical" evidence="5">
    <location>
        <begin position="356"/>
        <end position="376"/>
    </location>
</feature>
<dbReference type="PANTHER" id="PTHR39535">
    <property type="entry name" value="SPORULATION-DELAYING PROTEIN SDPB"/>
    <property type="match status" value="1"/>
</dbReference>
<feature type="domain" description="HTTM-like" evidence="6">
    <location>
        <begin position="34"/>
        <end position="304"/>
    </location>
</feature>
<proteinExistence type="predicted"/>
<evidence type="ECO:0000256" key="2">
    <source>
        <dbReference type="ARBA" id="ARBA00022692"/>
    </source>
</evidence>
<organism evidence="7 8">
    <name type="scientific">Halorubrum alkaliphilum</name>
    <dbReference type="NCBI Taxonomy" id="261290"/>
    <lineage>
        <taxon>Archaea</taxon>
        <taxon>Methanobacteriati</taxon>
        <taxon>Methanobacteriota</taxon>
        <taxon>Stenosarchaea group</taxon>
        <taxon>Halobacteria</taxon>
        <taxon>Halobacteriales</taxon>
        <taxon>Haloferacaceae</taxon>
        <taxon>Halorubrum</taxon>
    </lineage>
</organism>
<gene>
    <name evidence="7" type="ORF">J2751_000744</name>
</gene>
<dbReference type="OrthoDB" id="327281at2157"/>
<keyword evidence="8" id="KW-1185">Reference proteome</keyword>
<evidence type="ECO:0000259" key="6">
    <source>
        <dbReference type="SMART" id="SM00752"/>
    </source>
</evidence>
<evidence type="ECO:0000256" key="4">
    <source>
        <dbReference type="ARBA" id="ARBA00023136"/>
    </source>
</evidence>
<dbReference type="GO" id="GO:0012505">
    <property type="term" value="C:endomembrane system"/>
    <property type="evidence" value="ECO:0007669"/>
    <property type="project" value="UniProtKB-SubCell"/>
</dbReference>
<dbReference type="RefSeq" id="WP_209483274.1">
    <property type="nucleotide sequence ID" value="NZ_JAGGKQ010000004.1"/>
</dbReference>
<evidence type="ECO:0000313" key="7">
    <source>
        <dbReference type="EMBL" id="MBP1921747.1"/>
    </source>
</evidence>